<proteinExistence type="predicted"/>
<evidence type="ECO:0000313" key="3">
    <source>
        <dbReference type="EMBL" id="KAA2238419.1"/>
    </source>
</evidence>
<dbReference type="EMBL" id="VUOC01000004">
    <property type="protein sequence ID" value="KAA2238419.1"/>
    <property type="molecule type" value="Genomic_DNA"/>
</dbReference>
<evidence type="ECO:0000313" key="4">
    <source>
        <dbReference type="Proteomes" id="UP000324611"/>
    </source>
</evidence>
<protein>
    <submittedName>
        <fullName evidence="3">SHOCT domain-containing protein</fullName>
    </submittedName>
</protein>
<reference evidence="3 4" key="2">
    <citation type="submission" date="2019-09" db="EMBL/GenBank/DDBJ databases">
        <authorList>
            <person name="Jin C."/>
        </authorList>
    </citation>
    <scope>NUCLEOTIDE SEQUENCE [LARGE SCALE GENOMIC DNA]</scope>
    <source>
        <strain evidence="3 4">BN140078</strain>
    </source>
</reference>
<dbReference type="Proteomes" id="UP000324611">
    <property type="component" value="Unassembled WGS sequence"/>
</dbReference>
<evidence type="ECO:0000256" key="1">
    <source>
        <dbReference type="SAM" id="MobiDB-lite"/>
    </source>
</evidence>
<accession>A0A5B2VJM1</accession>
<reference evidence="3 4" key="1">
    <citation type="submission" date="2019-09" db="EMBL/GenBank/DDBJ databases">
        <title>Chitinophaga ginsengihumi sp. nov., isolated from soil of ginseng rhizosphere.</title>
        <authorList>
            <person name="Lee J."/>
        </authorList>
    </citation>
    <scope>NUCLEOTIDE SEQUENCE [LARGE SCALE GENOMIC DNA]</scope>
    <source>
        <strain evidence="3 4">BN140078</strain>
    </source>
</reference>
<name>A0A5B2VJM1_9BACT</name>
<sequence>MFAAANIGNVTPSAGGDAAGSSIKSKLKALKELFDEGLLNEDEYKQKKQELMKEL</sequence>
<dbReference type="AlphaFoldDB" id="A0A5B2VJM1"/>
<dbReference type="RefSeq" id="WP_149839601.1">
    <property type="nucleotide sequence ID" value="NZ_VUOC01000004.1"/>
</dbReference>
<evidence type="ECO:0000259" key="2">
    <source>
        <dbReference type="Pfam" id="PF09851"/>
    </source>
</evidence>
<organism evidence="3 4">
    <name type="scientific">Chitinophaga agrisoli</name>
    <dbReference type="NCBI Taxonomy" id="2607653"/>
    <lineage>
        <taxon>Bacteria</taxon>
        <taxon>Pseudomonadati</taxon>
        <taxon>Bacteroidota</taxon>
        <taxon>Chitinophagia</taxon>
        <taxon>Chitinophagales</taxon>
        <taxon>Chitinophagaceae</taxon>
        <taxon>Chitinophaga</taxon>
    </lineage>
</organism>
<feature type="region of interest" description="Disordered" evidence="1">
    <location>
        <begin position="1"/>
        <end position="20"/>
    </location>
</feature>
<dbReference type="Pfam" id="PF09851">
    <property type="entry name" value="SHOCT"/>
    <property type="match status" value="1"/>
</dbReference>
<keyword evidence="4" id="KW-1185">Reference proteome</keyword>
<dbReference type="InterPro" id="IPR018649">
    <property type="entry name" value="SHOCT"/>
</dbReference>
<gene>
    <name evidence="3" type="ORF">F0L74_19505</name>
</gene>
<feature type="domain" description="SHOCT" evidence="2">
    <location>
        <begin position="26"/>
        <end position="52"/>
    </location>
</feature>
<comment type="caution">
    <text evidence="3">The sequence shown here is derived from an EMBL/GenBank/DDBJ whole genome shotgun (WGS) entry which is preliminary data.</text>
</comment>